<dbReference type="Gene3D" id="2.60.120.10">
    <property type="entry name" value="Jelly Rolls"/>
    <property type="match status" value="1"/>
</dbReference>
<sequence length="101" mass="11489">MKLELLDLVKYHEHQIASRSLSKKLDLKEQLMIYAFDQGESISQESSTQTKLLEVLEGKLEVDFADGTKETFQALELLTIPATKKHGLLALEPCKFIQLEL</sequence>
<dbReference type="Proteomes" id="UP001565236">
    <property type="component" value="Unassembled WGS sequence"/>
</dbReference>
<name>A0ABV4DQH0_9LACO</name>
<evidence type="ECO:0000313" key="1">
    <source>
        <dbReference type="EMBL" id="MEY8661666.1"/>
    </source>
</evidence>
<organism evidence="1 2">
    <name type="scientific">Ligilactobacillus faecis</name>
    <dbReference type="NCBI Taxonomy" id="762833"/>
    <lineage>
        <taxon>Bacteria</taxon>
        <taxon>Bacillati</taxon>
        <taxon>Bacillota</taxon>
        <taxon>Bacilli</taxon>
        <taxon>Lactobacillales</taxon>
        <taxon>Lactobacillaceae</taxon>
        <taxon>Ligilactobacillus</taxon>
    </lineage>
</organism>
<dbReference type="RefSeq" id="WP_369940702.1">
    <property type="nucleotide sequence ID" value="NZ_JBCLUF010000004.1"/>
</dbReference>
<dbReference type="InterPro" id="IPR011051">
    <property type="entry name" value="RmlC_Cupin_sf"/>
</dbReference>
<dbReference type="SUPFAM" id="SSF51182">
    <property type="entry name" value="RmlC-like cupins"/>
    <property type="match status" value="1"/>
</dbReference>
<protein>
    <submittedName>
        <fullName evidence="1">Acetate kinase</fullName>
    </submittedName>
</protein>
<reference evidence="1 2" key="1">
    <citation type="submission" date="2024-03" db="EMBL/GenBank/DDBJ databases">
        <title>Mouse gut bacterial collection (mGBC) of GemPharmatech.</title>
        <authorList>
            <person name="He Y."/>
            <person name="Dong L."/>
            <person name="Wu D."/>
            <person name="Gao X."/>
            <person name="Lin Z."/>
        </authorList>
    </citation>
    <scope>NUCLEOTIDE SEQUENCE [LARGE SCALE GENOMIC DNA]</scope>
    <source>
        <strain evidence="1 2">15-30</strain>
    </source>
</reference>
<keyword evidence="1" id="KW-0418">Kinase</keyword>
<dbReference type="InterPro" id="IPR014710">
    <property type="entry name" value="RmlC-like_jellyroll"/>
</dbReference>
<gene>
    <name evidence="1" type="ORF">AALT52_01975</name>
</gene>
<dbReference type="GO" id="GO:0016301">
    <property type="term" value="F:kinase activity"/>
    <property type="evidence" value="ECO:0007669"/>
    <property type="project" value="UniProtKB-KW"/>
</dbReference>
<keyword evidence="2" id="KW-1185">Reference proteome</keyword>
<keyword evidence="1" id="KW-0808">Transferase</keyword>
<evidence type="ECO:0000313" key="2">
    <source>
        <dbReference type="Proteomes" id="UP001565236"/>
    </source>
</evidence>
<accession>A0ABV4DQH0</accession>
<dbReference type="EMBL" id="JBCLUF010000004">
    <property type="protein sequence ID" value="MEY8661666.1"/>
    <property type="molecule type" value="Genomic_DNA"/>
</dbReference>
<proteinExistence type="predicted"/>
<comment type="caution">
    <text evidence="1">The sequence shown here is derived from an EMBL/GenBank/DDBJ whole genome shotgun (WGS) entry which is preliminary data.</text>
</comment>